<dbReference type="Gene3D" id="1.25.40.10">
    <property type="entry name" value="Tetratricopeptide repeat domain"/>
    <property type="match status" value="3"/>
</dbReference>
<dbReference type="GO" id="GO:0006493">
    <property type="term" value="P:protein O-linked glycosylation"/>
    <property type="evidence" value="ECO:0007669"/>
    <property type="project" value="TreeGrafter"/>
</dbReference>
<keyword evidence="6" id="KW-0677">Repeat</keyword>
<dbReference type="InterPro" id="IPR011990">
    <property type="entry name" value="TPR-like_helical_dom_sf"/>
</dbReference>
<dbReference type="EC" id="2.4.1.255" evidence="3"/>
<evidence type="ECO:0000256" key="4">
    <source>
        <dbReference type="ARBA" id="ARBA00022676"/>
    </source>
</evidence>
<evidence type="ECO:0000259" key="10">
    <source>
        <dbReference type="Pfam" id="PF13844"/>
    </source>
</evidence>
<evidence type="ECO:0000256" key="5">
    <source>
        <dbReference type="ARBA" id="ARBA00022679"/>
    </source>
</evidence>
<dbReference type="PANTHER" id="PTHR44998">
    <property type="match status" value="1"/>
</dbReference>
<comment type="pathway">
    <text evidence="1">Protein modification; protein glycosylation.</text>
</comment>
<dbReference type="AlphaFoldDB" id="A0A9W7XJ54"/>
<sequence>MNVDSPSYSQSLQQFSQPVQTDYFSSYATTTAQTVDRWAFNHASLLSNLSQLPPDLLPTLLPQINQQLQLQNSQLNASNMSALAAAAAVAAAVSASASANAQVGLSQQQAMQVDHSFAVPMVPTGHVQQSVPNSAGVGLQYNAQGIPGTQITYQQAMNESNRDHILLTAHQLYSLNARNPVLIEMLQCLHQLHPRHLQTLLLLAYVYFSNGMAEKSLEYNKKILEIDPSNVDALSNMGTTLRSMGYTAAAEEKWWEAIRIRPGYWDAVESLLGVFCGASSNAMQKDTGVSSASVRKTGPRYEEALQLCEFVDKSLCQSTEPLRYDVDTKQLSRLQSLLYSEGNLRLTLGDVAGGRREYEKAIEVVLGGQLRLQDAVVRIAYAGAHDGVNQMFQAQQGGGQQMRPSAYKFNSLPLTLLTPENAARVLLALFPATRGVLPGFTGLGAAQLQQANQVSSNVLLALAKLYQDHALVAQPLTVVLPLYYLALALAPSPSTCNNLGIILSAIPSPPTSTLVPSLQGGRQAAQAPMGVALALQYYTHGLQLDARHPHLYTNLGSLLKDLGYVQEAVQMYKKAIEFNPKFDVALANLGNAIKDMGCVQDSIEYYLRAAKVSPNFVEAVCGLANAMAGVCDWRARDGLWTEAAAKWHAVLPTDDQMATDIFTVMSSGRRPTAAAVVAKVQRLLGYAQTPPAPEAGQLDRRRGWMDRVVEIVDQQLADGLEWCRGLLLVPPAAAKGDNGVHRPTRALIWFLDGLSRLLPEANGSPLAAFVHSARTLAQTVAAAGENTDALSSDVRRRWSAVVRQMRNEGGWALRLVERVVIGQQRRLYHQIAAAGGSDATSIDSTGPEFRRPQLPTGMASPHWAAAVGSDFGELDPEENVCIGGAYDDSSDVAGAGGWVYTERMIYMPHTYFVNDHRQGFREDEELRGLQQTPDDLWLAEQDARYRMRRELFPQLADDVFIFANFNQLYKIDPLLFRLWLRILERVPKAIIWLLRFPAAGEKHLKRVAAVWAGDEVASRVVFTDVAPKHMHIKRGRIADAFLDTTECNAHTTAVDILWSGTPVLTWPRHEHKLCSRVAASVACATGHGRTMVVNGADEYVDRAVEWAMRASHEYKFAYPAAGRTPILEPDPQTGLVRHRLCHGPTMDIRLQLFMNRDRSRLFDTQRWTRNLEKGLEEAWRRWVAGEDEADLSSPASISNNTDHCVQQSSVDETPPSVDERKKAWCSRIEREIAEAVEANNGDERMDVFAPAGRSIWVCDDDDVMPAQKWVRELMEW</sequence>
<evidence type="ECO:0000256" key="1">
    <source>
        <dbReference type="ARBA" id="ARBA00004922"/>
    </source>
</evidence>
<keyword evidence="4" id="KW-0328">Glycosyltransferase</keyword>
<evidence type="ECO:0000256" key="9">
    <source>
        <dbReference type="SAM" id="MobiDB-lite"/>
    </source>
</evidence>
<dbReference type="Gene3D" id="3.40.50.2000">
    <property type="entry name" value="Glycogen Phosphorylase B"/>
    <property type="match status" value="1"/>
</dbReference>
<dbReference type="EMBL" id="JANBOH010000216">
    <property type="protein sequence ID" value="KAJ1643829.1"/>
    <property type="molecule type" value="Genomic_DNA"/>
</dbReference>
<comment type="similarity">
    <text evidence="2">Belongs to the glycosyltransferase 41 family. O-GlcNAc transferase subfamily.</text>
</comment>
<reference evidence="11" key="1">
    <citation type="submission" date="2022-07" db="EMBL/GenBank/DDBJ databases">
        <title>Phylogenomic reconstructions and comparative analyses of Kickxellomycotina fungi.</title>
        <authorList>
            <person name="Reynolds N.K."/>
            <person name="Stajich J.E."/>
            <person name="Barry K."/>
            <person name="Grigoriev I.V."/>
            <person name="Crous P."/>
            <person name="Smith M.E."/>
        </authorList>
    </citation>
    <scope>NUCLEOTIDE SEQUENCE</scope>
    <source>
        <strain evidence="11">NBRC 105413</strain>
    </source>
</reference>
<keyword evidence="7 8" id="KW-0802">TPR repeat</keyword>
<evidence type="ECO:0000256" key="2">
    <source>
        <dbReference type="ARBA" id="ARBA00005386"/>
    </source>
</evidence>
<keyword evidence="12" id="KW-1185">Reference proteome</keyword>
<dbReference type="PROSITE" id="PS50293">
    <property type="entry name" value="TPR_REGION"/>
    <property type="match status" value="1"/>
</dbReference>
<evidence type="ECO:0000313" key="12">
    <source>
        <dbReference type="Proteomes" id="UP001145021"/>
    </source>
</evidence>
<evidence type="ECO:0000256" key="8">
    <source>
        <dbReference type="PROSITE-ProRule" id="PRU00339"/>
    </source>
</evidence>
<feature type="repeat" description="TPR" evidence="8">
    <location>
        <begin position="197"/>
        <end position="230"/>
    </location>
</feature>
<feature type="domain" description="O-GlcNAc transferase C-terminal" evidence="10">
    <location>
        <begin position="954"/>
        <end position="1107"/>
    </location>
</feature>
<organism evidence="11 12">
    <name type="scientific">Coemansia asiatica</name>
    <dbReference type="NCBI Taxonomy" id="1052880"/>
    <lineage>
        <taxon>Eukaryota</taxon>
        <taxon>Fungi</taxon>
        <taxon>Fungi incertae sedis</taxon>
        <taxon>Zoopagomycota</taxon>
        <taxon>Kickxellomycotina</taxon>
        <taxon>Kickxellomycetes</taxon>
        <taxon>Kickxellales</taxon>
        <taxon>Kickxellaceae</taxon>
        <taxon>Coemansia</taxon>
    </lineage>
</organism>
<gene>
    <name evidence="11" type="ORF">LPJ64_004436</name>
</gene>
<accession>A0A9W7XJ54</accession>
<name>A0A9W7XJ54_9FUNG</name>
<dbReference type="Proteomes" id="UP001145021">
    <property type="component" value="Unassembled WGS sequence"/>
</dbReference>
<dbReference type="InterPro" id="IPR019734">
    <property type="entry name" value="TPR_rpt"/>
</dbReference>
<protein>
    <recommendedName>
        <fullName evidence="3">protein O-GlcNAc transferase</fullName>
        <ecNumber evidence="3">2.4.1.255</ecNumber>
    </recommendedName>
</protein>
<dbReference type="SUPFAM" id="SSF48452">
    <property type="entry name" value="TPR-like"/>
    <property type="match status" value="1"/>
</dbReference>
<proteinExistence type="inferred from homology"/>
<dbReference type="Pfam" id="PF13844">
    <property type="entry name" value="Glyco_transf_41"/>
    <property type="match status" value="1"/>
</dbReference>
<dbReference type="SMART" id="SM00028">
    <property type="entry name" value="TPR"/>
    <property type="match status" value="4"/>
</dbReference>
<feature type="repeat" description="TPR" evidence="8">
    <location>
        <begin position="549"/>
        <end position="582"/>
    </location>
</feature>
<keyword evidence="5" id="KW-0808">Transferase</keyword>
<dbReference type="InterPro" id="IPR029489">
    <property type="entry name" value="OGT/SEC/SPY_C"/>
</dbReference>
<feature type="region of interest" description="Disordered" evidence="9">
    <location>
        <begin position="1191"/>
        <end position="1218"/>
    </location>
</feature>
<evidence type="ECO:0000256" key="6">
    <source>
        <dbReference type="ARBA" id="ARBA00022737"/>
    </source>
</evidence>
<dbReference type="GO" id="GO:0097363">
    <property type="term" value="F:protein O-acetylglucosaminyltransferase activity"/>
    <property type="evidence" value="ECO:0007669"/>
    <property type="project" value="UniProtKB-EC"/>
</dbReference>
<comment type="caution">
    <text evidence="11">The sequence shown here is derived from an EMBL/GenBank/DDBJ whole genome shotgun (WGS) entry which is preliminary data.</text>
</comment>
<evidence type="ECO:0000313" key="11">
    <source>
        <dbReference type="EMBL" id="KAJ1643829.1"/>
    </source>
</evidence>
<dbReference type="PROSITE" id="PS50005">
    <property type="entry name" value="TPR"/>
    <property type="match status" value="2"/>
</dbReference>
<evidence type="ECO:0000256" key="3">
    <source>
        <dbReference type="ARBA" id="ARBA00011970"/>
    </source>
</evidence>
<feature type="compositionally biased region" description="Polar residues" evidence="9">
    <location>
        <begin position="1193"/>
        <end position="1211"/>
    </location>
</feature>
<dbReference type="PANTHER" id="PTHR44998:SF1">
    <property type="entry name" value="UDP-N-ACETYLGLUCOSAMINE--PEPTIDE N-ACETYLGLUCOSAMINYLTRANSFERASE 110 KDA SUBUNIT"/>
    <property type="match status" value="1"/>
</dbReference>
<evidence type="ECO:0000256" key="7">
    <source>
        <dbReference type="ARBA" id="ARBA00022803"/>
    </source>
</evidence>
<dbReference type="Pfam" id="PF13181">
    <property type="entry name" value="TPR_8"/>
    <property type="match status" value="2"/>
</dbReference>